<feature type="non-terminal residue" evidence="3">
    <location>
        <position position="1"/>
    </location>
</feature>
<protein>
    <submittedName>
        <fullName evidence="3">Uncharacterized protein</fullName>
    </submittedName>
</protein>
<dbReference type="InterPro" id="IPR006140">
    <property type="entry name" value="D-isomer_DH_NAD-bd"/>
</dbReference>
<keyword evidence="2" id="KW-0520">NAD</keyword>
<dbReference type="PANTHER" id="PTHR43333:SF1">
    <property type="entry name" value="D-ISOMER SPECIFIC 2-HYDROXYACID DEHYDROGENASE NAD-BINDING DOMAIN-CONTAINING PROTEIN"/>
    <property type="match status" value="1"/>
</dbReference>
<dbReference type="GO" id="GO:0051287">
    <property type="term" value="F:NAD binding"/>
    <property type="evidence" value="ECO:0007669"/>
    <property type="project" value="InterPro"/>
</dbReference>
<dbReference type="EMBL" id="CAIIXF020000001">
    <property type="protein sequence ID" value="CAH1776215.1"/>
    <property type="molecule type" value="Genomic_DNA"/>
</dbReference>
<dbReference type="FunFam" id="3.40.50.720:FF:000363">
    <property type="entry name" value="D-isomer specific 2-hydroxyacid dehydrogenase"/>
    <property type="match status" value="1"/>
</dbReference>
<dbReference type="AlphaFoldDB" id="A0A8J1TRI1"/>
<dbReference type="InterPro" id="IPR036291">
    <property type="entry name" value="NAD(P)-bd_dom_sf"/>
</dbReference>
<evidence type="ECO:0000313" key="4">
    <source>
        <dbReference type="Proteomes" id="UP000749559"/>
    </source>
</evidence>
<dbReference type="OrthoDB" id="298012at2759"/>
<name>A0A8J1TRI1_OWEFU</name>
<keyword evidence="1" id="KW-0560">Oxidoreductase</keyword>
<evidence type="ECO:0000256" key="1">
    <source>
        <dbReference type="ARBA" id="ARBA00023002"/>
    </source>
</evidence>
<sequence length="333" mass="37346">GTFKMSAPVIRPAVYVFSTSSGLTASILKYAPSICVKEITPGPVTPNILKELQKADILVTEPGLIHSAIQDLPNLKWMHSVWAGNDKMFQNLDSKKPIPSYKFTRFAGCFGSHMAEYVIGHILARERMIIDTWQDKQEKFWNKSVRQTYRILPELTLGILGVGDIGQEVAKVCKRFGMKIWGLVKQDIPNRSKDIDEYRQIPELPELLENCDYIVNILPSTPSTKGLLSSETLKHCSKKKSVLINVGRGDIVDEAGIINALDNGWLSGAVLDVFDEEPLPKTSALWDHPAVHITPHVSAVTFGWQAAELFCENYEKFMKGEELPYPVSWEKGY</sequence>
<proteinExistence type="predicted"/>
<reference evidence="3" key="1">
    <citation type="submission" date="2022-03" db="EMBL/GenBank/DDBJ databases">
        <authorList>
            <person name="Martin C."/>
        </authorList>
    </citation>
    <scope>NUCLEOTIDE SEQUENCE</scope>
</reference>
<accession>A0A8J1TRI1</accession>
<dbReference type="Gene3D" id="3.40.50.720">
    <property type="entry name" value="NAD(P)-binding Rossmann-like Domain"/>
    <property type="match status" value="2"/>
</dbReference>
<dbReference type="PANTHER" id="PTHR43333">
    <property type="entry name" value="2-HACID_DH_C DOMAIN-CONTAINING PROTEIN"/>
    <property type="match status" value="1"/>
</dbReference>
<comment type="caution">
    <text evidence="3">The sequence shown here is derived from an EMBL/GenBank/DDBJ whole genome shotgun (WGS) entry which is preliminary data.</text>
</comment>
<dbReference type="CDD" id="cd05300">
    <property type="entry name" value="2-Hacid_dh_1"/>
    <property type="match status" value="1"/>
</dbReference>
<dbReference type="Proteomes" id="UP000749559">
    <property type="component" value="Unassembled WGS sequence"/>
</dbReference>
<dbReference type="Pfam" id="PF02826">
    <property type="entry name" value="2-Hacid_dh_C"/>
    <property type="match status" value="1"/>
</dbReference>
<organism evidence="3 4">
    <name type="scientific">Owenia fusiformis</name>
    <name type="common">Polychaete worm</name>
    <dbReference type="NCBI Taxonomy" id="6347"/>
    <lineage>
        <taxon>Eukaryota</taxon>
        <taxon>Metazoa</taxon>
        <taxon>Spiralia</taxon>
        <taxon>Lophotrochozoa</taxon>
        <taxon>Annelida</taxon>
        <taxon>Polychaeta</taxon>
        <taxon>Sedentaria</taxon>
        <taxon>Canalipalpata</taxon>
        <taxon>Sabellida</taxon>
        <taxon>Oweniida</taxon>
        <taxon>Oweniidae</taxon>
        <taxon>Owenia</taxon>
    </lineage>
</organism>
<dbReference type="SUPFAM" id="SSF51735">
    <property type="entry name" value="NAD(P)-binding Rossmann-fold domains"/>
    <property type="match status" value="1"/>
</dbReference>
<evidence type="ECO:0000313" key="3">
    <source>
        <dbReference type="EMBL" id="CAH1776215.1"/>
    </source>
</evidence>
<evidence type="ECO:0000256" key="2">
    <source>
        <dbReference type="ARBA" id="ARBA00023027"/>
    </source>
</evidence>
<dbReference type="GO" id="GO:0016491">
    <property type="term" value="F:oxidoreductase activity"/>
    <property type="evidence" value="ECO:0007669"/>
    <property type="project" value="UniProtKB-KW"/>
</dbReference>
<gene>
    <name evidence="3" type="ORF">OFUS_LOCUS3410</name>
</gene>
<keyword evidence="4" id="KW-1185">Reference proteome</keyword>